<gene>
    <name evidence="1" type="ORF">L6164_013502</name>
</gene>
<protein>
    <submittedName>
        <fullName evidence="1">Uncharacterized protein</fullName>
    </submittedName>
</protein>
<proteinExistence type="predicted"/>
<evidence type="ECO:0000313" key="1">
    <source>
        <dbReference type="EMBL" id="KAI4334792.1"/>
    </source>
</evidence>
<comment type="caution">
    <text evidence="1">The sequence shown here is derived from an EMBL/GenBank/DDBJ whole genome shotgun (WGS) entry which is preliminary data.</text>
</comment>
<dbReference type="EMBL" id="CM039431">
    <property type="protein sequence ID" value="KAI4334792.1"/>
    <property type="molecule type" value="Genomic_DNA"/>
</dbReference>
<dbReference type="Proteomes" id="UP000828941">
    <property type="component" value="Chromosome 6"/>
</dbReference>
<organism evidence="1 2">
    <name type="scientific">Bauhinia variegata</name>
    <name type="common">Purple orchid tree</name>
    <name type="synonym">Phanera variegata</name>
    <dbReference type="NCBI Taxonomy" id="167791"/>
    <lineage>
        <taxon>Eukaryota</taxon>
        <taxon>Viridiplantae</taxon>
        <taxon>Streptophyta</taxon>
        <taxon>Embryophyta</taxon>
        <taxon>Tracheophyta</taxon>
        <taxon>Spermatophyta</taxon>
        <taxon>Magnoliopsida</taxon>
        <taxon>eudicotyledons</taxon>
        <taxon>Gunneridae</taxon>
        <taxon>Pentapetalae</taxon>
        <taxon>rosids</taxon>
        <taxon>fabids</taxon>
        <taxon>Fabales</taxon>
        <taxon>Fabaceae</taxon>
        <taxon>Cercidoideae</taxon>
        <taxon>Cercideae</taxon>
        <taxon>Bauhiniinae</taxon>
        <taxon>Bauhinia</taxon>
    </lineage>
</organism>
<reference evidence="1 2" key="1">
    <citation type="journal article" date="2022" name="DNA Res.">
        <title>Chromosomal-level genome assembly of the orchid tree Bauhinia variegata (Leguminosae; Cercidoideae) supports the allotetraploid origin hypothesis of Bauhinia.</title>
        <authorList>
            <person name="Zhong Y."/>
            <person name="Chen Y."/>
            <person name="Zheng D."/>
            <person name="Pang J."/>
            <person name="Liu Y."/>
            <person name="Luo S."/>
            <person name="Meng S."/>
            <person name="Qian L."/>
            <person name="Wei D."/>
            <person name="Dai S."/>
            <person name="Zhou R."/>
        </authorList>
    </citation>
    <scope>NUCLEOTIDE SEQUENCE [LARGE SCALE GENOMIC DNA]</scope>
    <source>
        <strain evidence="1">BV-YZ2020</strain>
    </source>
</reference>
<name>A0ACB9NF58_BAUVA</name>
<evidence type="ECO:0000313" key="2">
    <source>
        <dbReference type="Proteomes" id="UP000828941"/>
    </source>
</evidence>
<sequence length="290" mass="32341">MDSPAFQKPFQKPRSVMTRFLVKSQQVGDGTDLRESELSSLDPFLMLFHFSVTKPGGFSDHPHRGCETVTYVIKGSIMCEDFTGHRCVIRTGDVQWMTAGKGIIHAEMPEGEGTHTAIQIWINLPHKDKMIEPQHKDVSSNIIPCAQKDGVEVRVLAGEAMGVSSPVYTKTPTMFLDFTMNPGARLHQKIPDSCNSFVYVIEGEGIFGSLVSSPVTAHHVLVLDHGDGLNAWNKSLNPLRFLLLGGQPLNEPVKQYRTFVMCSQSEIDKTVEDFSQFKNGFEKGKDWRSQ</sequence>
<accession>A0ACB9NF58</accession>
<keyword evidence="2" id="KW-1185">Reference proteome</keyword>